<protein>
    <recommendedName>
        <fullName evidence="3">Gypsy retrotransposon integrase-like protein 1</fullName>
        <ecNumber evidence="2">3.1.26.4</ecNumber>
    </recommendedName>
</protein>
<dbReference type="PROSITE" id="PS50878">
    <property type="entry name" value="RT_POL"/>
    <property type="match status" value="1"/>
</dbReference>
<dbReference type="FunFam" id="3.30.420.10:FF:000063">
    <property type="entry name" value="Retrovirus-related Pol polyprotein from transposon 297-like Protein"/>
    <property type="match status" value="1"/>
</dbReference>
<dbReference type="GO" id="GO:0004523">
    <property type="term" value="F:RNA-DNA hybrid ribonuclease activity"/>
    <property type="evidence" value="ECO:0007669"/>
    <property type="project" value="UniProtKB-EC"/>
</dbReference>
<dbReference type="InterPro" id="IPR000477">
    <property type="entry name" value="RT_dom"/>
</dbReference>
<dbReference type="FunFam" id="1.10.340.70:FF:000003">
    <property type="entry name" value="Protein CBG25708"/>
    <property type="match status" value="1"/>
</dbReference>
<dbReference type="GO" id="GO:0015074">
    <property type="term" value="P:DNA integration"/>
    <property type="evidence" value="ECO:0007669"/>
    <property type="project" value="InterPro"/>
</dbReference>
<dbReference type="Proteomes" id="UP001346869">
    <property type="component" value="Unassembled WGS sequence"/>
</dbReference>
<evidence type="ECO:0000256" key="1">
    <source>
        <dbReference type="ARBA" id="ARBA00010879"/>
    </source>
</evidence>
<dbReference type="GO" id="GO:0008270">
    <property type="term" value="F:zinc ion binding"/>
    <property type="evidence" value="ECO:0007669"/>
    <property type="project" value="UniProtKB-KW"/>
</dbReference>
<dbReference type="Gene3D" id="1.10.340.70">
    <property type="match status" value="1"/>
</dbReference>
<dbReference type="InterPro" id="IPR001878">
    <property type="entry name" value="Znf_CCHC"/>
</dbReference>
<dbReference type="PROSITE" id="PS50994">
    <property type="entry name" value="INTEGRASE"/>
    <property type="match status" value="1"/>
</dbReference>
<reference evidence="9 10" key="2">
    <citation type="journal article" date="2023" name="Mol. Biol. Evol.">
        <title>Genomics of Secondarily Temperate Adaptation in the Only Non-Antarctic Icefish.</title>
        <authorList>
            <person name="Rivera-Colon A.G."/>
            <person name="Rayamajhi N."/>
            <person name="Minhas B.F."/>
            <person name="Madrigal G."/>
            <person name="Bilyk K.T."/>
            <person name="Yoon V."/>
            <person name="Hune M."/>
            <person name="Gregory S."/>
            <person name="Cheng C.H.C."/>
            <person name="Catchen J.M."/>
        </authorList>
    </citation>
    <scope>NUCLEOTIDE SEQUENCE [LARGE SCALE GENOMIC DNA]</scope>
    <source>
        <strain evidence="9">JMC-PN-2008</strain>
    </source>
</reference>
<keyword evidence="4" id="KW-0862">Zinc</keyword>
<dbReference type="EMBL" id="JAUZQC010000020">
    <property type="protein sequence ID" value="KAK5853431.1"/>
    <property type="molecule type" value="Genomic_DNA"/>
</dbReference>
<name>A0AAN7X2P8_ELEMC</name>
<dbReference type="InterPro" id="IPR050951">
    <property type="entry name" value="Retrovirus_Pol_polyprotein"/>
</dbReference>
<dbReference type="Gene3D" id="3.10.10.10">
    <property type="entry name" value="HIV Type 1 Reverse Transcriptase, subunit A, domain 1"/>
    <property type="match status" value="1"/>
</dbReference>
<dbReference type="PANTHER" id="PTHR37984:SF8">
    <property type="entry name" value="CCHC-TYPE DOMAIN-CONTAINING PROTEIN"/>
    <property type="match status" value="1"/>
</dbReference>
<evidence type="ECO:0000313" key="9">
    <source>
        <dbReference type="EMBL" id="KAK5853431.1"/>
    </source>
</evidence>
<feature type="region of interest" description="Disordered" evidence="5">
    <location>
        <begin position="1257"/>
        <end position="1278"/>
    </location>
</feature>
<dbReference type="FunFam" id="3.30.70.270:FF:000026">
    <property type="entry name" value="Transposon Ty3-G Gag-Pol polyprotein"/>
    <property type="match status" value="1"/>
</dbReference>
<sequence length="1299" mass="148245">MLYADLTVDDDEKKTVKLFSYLIGESGRELLDTLMGETAKADWKMKDVLDKMEAYCNPSVNETVERYRFFSRNQGSSEPIDCYVTDLRVLAKTCNFGTLRDSLIRDRIVCGINNVSMRERLLREKTMTLDTCIQLCRAAELSRENVKTISGPKVEEVHAIQRPGHFKHQADKVDCTFCGKSHERSKQKCPAYGKTCKKCGKENHFAAKCKASQQPREWEQRKKQVHNVAEQESDEFDEILCVTEEKIETVSSVDSDKRHNTQLFAGMLLGKKTVNFQIDCGATCNIIPIDLLDSNTKIEDTKSVLVMYNKSKLKPLGRYKLKLRNPRNQKLYQLEFQVVDEGGPVPLLGKRASEGMQLIKVYYENIMAIDSIVTAVPEVKTTRGQWTMEQIQAEYADVFKGDGCLEGDYKLEIDDTVKPVQLPKRRVPVAMMKPLKAELQDLQRRGIITPVECSTDWINGMVVVQKQNGKPRICIDPRPLNKALKRSHFPLQTIEDILPDLAKAKVFTVCDVKSGFWHVKLDEESSFLTTFATPFGRYRWLRLPMGVSPAPEVFQRKLTQALDDLPGLYIIADDVLITGQGETQEMAQRDHDEKLRLFLNRCSQKNIKLNADKFKLREKETTYIGHLLTANGLRIHPEKVRAIDQMPKPTDVKAVQRLLGMVNYLAKFCPHLSDHCQPLRQLTHKDCEWNWTEEHDKAFLKIKETISSTPVLKYYSPEEELTVQCDASDTGLGAALIQRGKPIAFASRALTQTEKGYAQIEKEFLAMIFSLEKFHQYTYGRKVTVQSDHKPLENIVRKPLLSAPKRLQRMMMRIQKYDVDVVYLPGKDMVLADTLSRAYLPECSSFGSVEAEIETVNMLQHVPISADSLSSIRSVTTQDLTLQKLIETMQQGWPNDKSKTPSEIRSYFSFQDELSHQDGIVFRGERVVIPDALRREITCRLHSSHLGIEGCLRRARECIYWPGMNDQIKTYVAKCDICRSVDYKQQKETLISHEMPNRPWAKVGTDLFSFDNKDYLITVDYYSNFWEIDYLSDTKSTTVIRKLKAHFARQGTPDVVISDNGPQYSSQEFQRFSERWEFLHKTSSPGYAQSNGKAESAVKTAKRLLNKAKMAGQDPYLALLDHRNTPSQGLDTSPAQRLLSRRTRTLLPTKASLLQPKVEQVQQGLRSNQLRQSAYYNRSARDLDSLKPGDCVRIQPFGPHTLWRLGKVLRAVDARSYEVQLQSGGVLRRNRKHLRRAHGQTLTECIDLETVVVPPQTVPEPHTAADMADTDSPGDEVLPVTTRAGRTVVKPQRYKDFVN</sequence>
<dbReference type="InterPro" id="IPR041577">
    <property type="entry name" value="RT_RNaseH_2"/>
</dbReference>
<dbReference type="InterPro" id="IPR043502">
    <property type="entry name" value="DNA/RNA_pol_sf"/>
</dbReference>
<dbReference type="SUPFAM" id="SSF53098">
    <property type="entry name" value="Ribonuclease H-like"/>
    <property type="match status" value="1"/>
</dbReference>
<dbReference type="Pfam" id="PF00665">
    <property type="entry name" value="rve"/>
    <property type="match status" value="1"/>
</dbReference>
<dbReference type="PANTHER" id="PTHR37984">
    <property type="entry name" value="PROTEIN CBG26694"/>
    <property type="match status" value="1"/>
</dbReference>
<organism evidence="9 10">
    <name type="scientific">Eleginops maclovinus</name>
    <name type="common">Patagonian blennie</name>
    <name type="synonym">Eleginus maclovinus</name>
    <dbReference type="NCBI Taxonomy" id="56733"/>
    <lineage>
        <taxon>Eukaryota</taxon>
        <taxon>Metazoa</taxon>
        <taxon>Chordata</taxon>
        <taxon>Craniata</taxon>
        <taxon>Vertebrata</taxon>
        <taxon>Euteleostomi</taxon>
        <taxon>Actinopterygii</taxon>
        <taxon>Neopterygii</taxon>
        <taxon>Teleostei</taxon>
        <taxon>Neoteleostei</taxon>
        <taxon>Acanthomorphata</taxon>
        <taxon>Eupercaria</taxon>
        <taxon>Perciformes</taxon>
        <taxon>Notothenioidei</taxon>
        <taxon>Eleginopidae</taxon>
        <taxon>Eleginops</taxon>
    </lineage>
</organism>
<dbReference type="Gene3D" id="3.30.420.10">
    <property type="entry name" value="Ribonuclease H-like superfamily/Ribonuclease H"/>
    <property type="match status" value="1"/>
</dbReference>
<feature type="domain" description="CCHC-type" evidence="6">
    <location>
        <begin position="196"/>
        <end position="210"/>
    </location>
</feature>
<dbReference type="Pfam" id="PF17919">
    <property type="entry name" value="RT_RNaseH_2"/>
    <property type="match status" value="1"/>
</dbReference>
<evidence type="ECO:0000313" key="10">
    <source>
        <dbReference type="Proteomes" id="UP001346869"/>
    </source>
</evidence>
<keyword evidence="4" id="KW-0863">Zinc-finger</keyword>
<dbReference type="PROSITE" id="PS50158">
    <property type="entry name" value="ZF_CCHC"/>
    <property type="match status" value="1"/>
</dbReference>
<dbReference type="CDD" id="cd01647">
    <property type="entry name" value="RT_LTR"/>
    <property type="match status" value="1"/>
</dbReference>
<dbReference type="SUPFAM" id="SSF56672">
    <property type="entry name" value="DNA/RNA polymerases"/>
    <property type="match status" value="1"/>
</dbReference>
<dbReference type="InterPro" id="IPR041588">
    <property type="entry name" value="Integrase_H2C2"/>
</dbReference>
<dbReference type="Pfam" id="PF00078">
    <property type="entry name" value="RVT_1"/>
    <property type="match status" value="1"/>
</dbReference>
<evidence type="ECO:0000259" key="7">
    <source>
        <dbReference type="PROSITE" id="PS50878"/>
    </source>
</evidence>
<gene>
    <name evidence="9" type="ORF">PBY51_007214</name>
</gene>
<evidence type="ECO:0000256" key="2">
    <source>
        <dbReference type="ARBA" id="ARBA00012180"/>
    </source>
</evidence>
<accession>A0AAN7X2P8</accession>
<evidence type="ECO:0000256" key="5">
    <source>
        <dbReference type="SAM" id="MobiDB-lite"/>
    </source>
</evidence>
<dbReference type="EC" id="3.1.26.4" evidence="2"/>
<evidence type="ECO:0000259" key="6">
    <source>
        <dbReference type="PROSITE" id="PS50158"/>
    </source>
</evidence>
<keyword evidence="4" id="KW-0479">Metal-binding</keyword>
<dbReference type="InterPro" id="IPR036397">
    <property type="entry name" value="RNaseH_sf"/>
</dbReference>
<feature type="domain" description="Reverse transcriptase" evidence="7">
    <location>
        <begin position="445"/>
        <end position="628"/>
    </location>
</feature>
<comment type="caution">
    <text evidence="9">The sequence shown here is derived from an EMBL/GenBank/DDBJ whole genome shotgun (WGS) entry which is preliminary data.</text>
</comment>
<evidence type="ECO:0000259" key="8">
    <source>
        <dbReference type="PROSITE" id="PS50994"/>
    </source>
</evidence>
<dbReference type="FunFam" id="3.10.20.370:FF:000001">
    <property type="entry name" value="Retrovirus-related Pol polyprotein from transposon 17.6-like protein"/>
    <property type="match status" value="1"/>
</dbReference>
<evidence type="ECO:0000256" key="4">
    <source>
        <dbReference type="PROSITE-ProRule" id="PRU00047"/>
    </source>
</evidence>
<proteinExistence type="inferred from homology"/>
<dbReference type="CDD" id="cd05481">
    <property type="entry name" value="retropepsin_like_LTR_1"/>
    <property type="match status" value="1"/>
</dbReference>
<reference evidence="9 10" key="1">
    <citation type="journal article" date="2023" name="Genes (Basel)">
        <title>Chromosome-Level Genome Assembly and Circadian Gene Repertoire of the Patagonia Blennie Eleginops maclovinus-The Closest Ancestral Proxy of Antarctic Cryonotothenioids.</title>
        <authorList>
            <person name="Cheng C.C."/>
            <person name="Rivera-Colon A.G."/>
            <person name="Minhas B.F."/>
            <person name="Wilson L."/>
            <person name="Rayamajhi N."/>
            <person name="Vargas-Chacoff L."/>
            <person name="Catchen J.M."/>
        </authorList>
    </citation>
    <scope>NUCLEOTIDE SEQUENCE [LARGE SCALE GENOMIC DNA]</scope>
    <source>
        <strain evidence="9">JMC-PN-2008</strain>
    </source>
</reference>
<dbReference type="GO" id="GO:0003676">
    <property type="term" value="F:nucleic acid binding"/>
    <property type="evidence" value="ECO:0007669"/>
    <property type="project" value="InterPro"/>
</dbReference>
<keyword evidence="10" id="KW-1185">Reference proteome</keyword>
<dbReference type="Pfam" id="PF17921">
    <property type="entry name" value="Integrase_H2C2"/>
    <property type="match status" value="1"/>
</dbReference>
<evidence type="ECO:0000256" key="3">
    <source>
        <dbReference type="ARBA" id="ARBA00039658"/>
    </source>
</evidence>
<dbReference type="Gene3D" id="3.30.70.270">
    <property type="match status" value="2"/>
</dbReference>
<dbReference type="InterPro" id="IPR043128">
    <property type="entry name" value="Rev_trsase/Diguanyl_cyclase"/>
</dbReference>
<dbReference type="InterPro" id="IPR012337">
    <property type="entry name" value="RNaseH-like_sf"/>
</dbReference>
<feature type="domain" description="Integrase catalytic" evidence="8">
    <location>
        <begin position="992"/>
        <end position="1156"/>
    </location>
</feature>
<dbReference type="InterPro" id="IPR001584">
    <property type="entry name" value="Integrase_cat-core"/>
</dbReference>
<comment type="similarity">
    <text evidence="1">Belongs to the beta type-B retroviral polymerase family. HERV class-II K(HML-2) pol subfamily.</text>
</comment>
<dbReference type="CDD" id="cd09274">
    <property type="entry name" value="RNase_HI_RT_Ty3"/>
    <property type="match status" value="1"/>
</dbReference>